<keyword evidence="1" id="KW-0949">S-adenosyl-L-methionine</keyword>
<dbReference type="PANTHER" id="PTHR46098:SF1">
    <property type="entry name" value="TRNA (CYTOSINE(38)-C(5))-METHYLTRANSFERASE"/>
    <property type="match status" value="1"/>
</dbReference>
<dbReference type="GO" id="GO:0005634">
    <property type="term" value="C:nucleus"/>
    <property type="evidence" value="ECO:0007669"/>
    <property type="project" value="TreeGrafter"/>
</dbReference>
<reference evidence="2" key="1">
    <citation type="journal article" date="2023" name="Science">
        <title>Elucidation of the pathway for biosynthesis of saponin adjuvants from the soapbark tree.</title>
        <authorList>
            <person name="Reed J."/>
            <person name="Orme A."/>
            <person name="El-Demerdash A."/>
            <person name="Owen C."/>
            <person name="Martin L.B.B."/>
            <person name="Misra R.C."/>
            <person name="Kikuchi S."/>
            <person name="Rejzek M."/>
            <person name="Martin A.C."/>
            <person name="Harkess A."/>
            <person name="Leebens-Mack J."/>
            <person name="Louveau T."/>
            <person name="Stephenson M.J."/>
            <person name="Osbourn A."/>
        </authorList>
    </citation>
    <scope>NUCLEOTIDE SEQUENCE</scope>
    <source>
        <strain evidence="2">S10</strain>
    </source>
</reference>
<dbReference type="KEGG" id="qsa:O6P43_015664"/>
<dbReference type="Gene3D" id="3.90.120.10">
    <property type="entry name" value="DNA Methylase, subunit A, domain 2"/>
    <property type="match status" value="1"/>
</dbReference>
<dbReference type="InterPro" id="IPR050750">
    <property type="entry name" value="C5-MTase"/>
</dbReference>
<gene>
    <name evidence="2" type="ORF">O6P43_015664</name>
</gene>
<keyword evidence="3" id="KW-1185">Reference proteome</keyword>
<dbReference type="Proteomes" id="UP001163823">
    <property type="component" value="Chromosome 6"/>
</dbReference>
<sequence>MKYNSSLDQYLVPFSLIEWWGNKLDIVHPDSKHCCCFTKCYYRYVKGTGSLLATVQISYPNAGCKSDFFSKRFSVAEEHISLRQRYASLRNSFKCSSSCSLTSIFVLLNHNIFPLSQAPLDRFGSLKGKMQTRTKNISMTQLLIRRAVVIHENCILPSCDRLLSSSQSNSNLVQFRLDFIYMGQIHILI</sequence>
<evidence type="ECO:0000313" key="2">
    <source>
        <dbReference type="EMBL" id="KAJ7966148.1"/>
    </source>
</evidence>
<proteinExistence type="predicted"/>
<evidence type="ECO:0000256" key="1">
    <source>
        <dbReference type="ARBA" id="ARBA00022691"/>
    </source>
</evidence>
<comment type="caution">
    <text evidence="2">The sequence shown here is derived from an EMBL/GenBank/DDBJ whole genome shotgun (WGS) entry which is preliminary data.</text>
</comment>
<organism evidence="2 3">
    <name type="scientific">Quillaja saponaria</name>
    <name type="common">Soap bark tree</name>
    <dbReference type="NCBI Taxonomy" id="32244"/>
    <lineage>
        <taxon>Eukaryota</taxon>
        <taxon>Viridiplantae</taxon>
        <taxon>Streptophyta</taxon>
        <taxon>Embryophyta</taxon>
        <taxon>Tracheophyta</taxon>
        <taxon>Spermatophyta</taxon>
        <taxon>Magnoliopsida</taxon>
        <taxon>eudicotyledons</taxon>
        <taxon>Gunneridae</taxon>
        <taxon>Pentapetalae</taxon>
        <taxon>rosids</taxon>
        <taxon>fabids</taxon>
        <taxon>Fabales</taxon>
        <taxon>Quillajaceae</taxon>
        <taxon>Quillaja</taxon>
    </lineage>
</organism>
<accession>A0AAD7PSC1</accession>
<name>A0AAD7PSC1_QUISA</name>
<evidence type="ECO:0000313" key="3">
    <source>
        <dbReference type="Proteomes" id="UP001163823"/>
    </source>
</evidence>
<dbReference type="EMBL" id="JARAOO010000006">
    <property type="protein sequence ID" value="KAJ7966148.1"/>
    <property type="molecule type" value="Genomic_DNA"/>
</dbReference>
<dbReference type="AlphaFoldDB" id="A0AAD7PSC1"/>
<dbReference type="PANTHER" id="PTHR46098">
    <property type="entry name" value="TRNA (CYTOSINE(38)-C(5))-METHYLTRANSFERASE"/>
    <property type="match status" value="1"/>
</dbReference>
<protein>
    <submittedName>
        <fullName evidence="2">tRNA (Cytosine(38)-C(5))-methyltransferase-like</fullName>
    </submittedName>
</protein>